<evidence type="ECO:0000256" key="1">
    <source>
        <dbReference type="SAM" id="MobiDB-lite"/>
    </source>
</evidence>
<feature type="compositionally biased region" description="Polar residues" evidence="1">
    <location>
        <begin position="107"/>
        <end position="140"/>
    </location>
</feature>
<feature type="compositionally biased region" description="Polar residues" evidence="1">
    <location>
        <begin position="150"/>
        <end position="160"/>
    </location>
</feature>
<feature type="compositionally biased region" description="Polar residues" evidence="1">
    <location>
        <begin position="39"/>
        <end position="49"/>
    </location>
</feature>
<comment type="caution">
    <text evidence="3">The sequence shown here is derived from an EMBL/GenBank/DDBJ whole genome shotgun (WGS) entry which is preliminary data.</text>
</comment>
<gene>
    <name evidence="3" type="ORF">pipiens_007090</name>
</gene>
<feature type="compositionally biased region" description="Pro residues" evidence="1">
    <location>
        <begin position="84"/>
        <end position="96"/>
    </location>
</feature>
<evidence type="ECO:0008006" key="5">
    <source>
        <dbReference type="Google" id="ProtNLM"/>
    </source>
</evidence>
<proteinExistence type="predicted"/>
<keyword evidence="4" id="KW-1185">Reference proteome</keyword>
<evidence type="ECO:0000313" key="3">
    <source>
        <dbReference type="EMBL" id="KAL1400851.1"/>
    </source>
</evidence>
<dbReference type="EMBL" id="JBEHCU010005111">
    <property type="protein sequence ID" value="KAL1400851.1"/>
    <property type="molecule type" value="Genomic_DNA"/>
</dbReference>
<keyword evidence="2" id="KW-1133">Transmembrane helix</keyword>
<sequence length="283" mass="30498">MRLRSRPTNHHYLAGWNPPQVPLLPPYPFQQAPPVTHQHVATKSTSTSTDVRRQQNQESQVDETMLGINQAPSSDPDSPALSASPPPAPAPRPPPVRNGCQRCRFNASVNSSLNRSHQHLTSSDSANNTLTRGSVHNSSIRGGGDGRNHIATSTGHLHTAGSTVSNQVTVASTGHHAHNGTYPGGGGGSYDRGRLLEEEDSAYPALLERELHSLHRNVPALRRAGVDTTAIRQHFYPDGGWGWIVCGVAFLAHVLTTGFQLSYGLLLLYAIRHLGHEVNTEAG</sequence>
<keyword evidence="2" id="KW-0472">Membrane</keyword>
<feature type="transmembrane region" description="Helical" evidence="2">
    <location>
        <begin position="241"/>
        <end position="271"/>
    </location>
</feature>
<evidence type="ECO:0000256" key="2">
    <source>
        <dbReference type="SAM" id="Phobius"/>
    </source>
</evidence>
<feature type="region of interest" description="Disordered" evidence="1">
    <location>
        <begin position="25"/>
        <end position="160"/>
    </location>
</feature>
<evidence type="ECO:0000313" key="4">
    <source>
        <dbReference type="Proteomes" id="UP001562425"/>
    </source>
</evidence>
<protein>
    <recommendedName>
        <fullName evidence="5">Monocarboxylate transporter</fullName>
    </recommendedName>
</protein>
<dbReference type="AlphaFoldDB" id="A0ABD1DM93"/>
<name>A0ABD1DM93_CULPP</name>
<feature type="compositionally biased region" description="Low complexity" evidence="1">
    <location>
        <begin position="71"/>
        <end position="83"/>
    </location>
</feature>
<accession>A0ABD1DM93</accession>
<organism evidence="3 4">
    <name type="scientific">Culex pipiens pipiens</name>
    <name type="common">Northern house mosquito</name>
    <dbReference type="NCBI Taxonomy" id="38569"/>
    <lineage>
        <taxon>Eukaryota</taxon>
        <taxon>Metazoa</taxon>
        <taxon>Ecdysozoa</taxon>
        <taxon>Arthropoda</taxon>
        <taxon>Hexapoda</taxon>
        <taxon>Insecta</taxon>
        <taxon>Pterygota</taxon>
        <taxon>Neoptera</taxon>
        <taxon>Endopterygota</taxon>
        <taxon>Diptera</taxon>
        <taxon>Nematocera</taxon>
        <taxon>Culicoidea</taxon>
        <taxon>Culicidae</taxon>
        <taxon>Culicinae</taxon>
        <taxon>Culicini</taxon>
        <taxon>Culex</taxon>
        <taxon>Culex</taxon>
    </lineage>
</organism>
<reference evidence="3 4" key="1">
    <citation type="submission" date="2024-05" db="EMBL/GenBank/DDBJ databases">
        <title>Culex pipiens pipiens assembly and annotation.</title>
        <authorList>
            <person name="Alout H."/>
            <person name="Durand T."/>
        </authorList>
    </citation>
    <scope>NUCLEOTIDE SEQUENCE [LARGE SCALE GENOMIC DNA]</scope>
    <source>
        <strain evidence="3">HA-2024</strain>
        <tissue evidence="3">Whole body</tissue>
    </source>
</reference>
<dbReference type="Proteomes" id="UP001562425">
    <property type="component" value="Unassembled WGS sequence"/>
</dbReference>
<keyword evidence="2" id="KW-0812">Transmembrane</keyword>